<reference evidence="2" key="1">
    <citation type="submission" date="2022-10" db="EMBL/GenBank/DDBJ databases">
        <title>Puccinia triticina Genome sequencing and assembly.</title>
        <authorList>
            <person name="Li C."/>
        </authorList>
    </citation>
    <scope>NUCLEOTIDE SEQUENCE</scope>
    <source>
        <strain evidence="2">Pt15</strain>
    </source>
</reference>
<feature type="region of interest" description="Disordered" evidence="1">
    <location>
        <begin position="117"/>
        <end position="154"/>
    </location>
</feature>
<feature type="region of interest" description="Disordered" evidence="1">
    <location>
        <begin position="1"/>
        <end position="104"/>
    </location>
</feature>
<evidence type="ECO:0008006" key="4">
    <source>
        <dbReference type="Google" id="ProtNLM"/>
    </source>
</evidence>
<name>A0ABY7D2V2_9BASI</name>
<protein>
    <recommendedName>
        <fullName evidence="4">Rho-GAP domain-containing protein</fullName>
    </recommendedName>
</protein>
<keyword evidence="3" id="KW-1185">Reference proteome</keyword>
<gene>
    <name evidence="2" type="ORF">PtA15_12A324</name>
</gene>
<organism evidence="2 3">
    <name type="scientific">Puccinia triticina</name>
    <dbReference type="NCBI Taxonomy" id="208348"/>
    <lineage>
        <taxon>Eukaryota</taxon>
        <taxon>Fungi</taxon>
        <taxon>Dikarya</taxon>
        <taxon>Basidiomycota</taxon>
        <taxon>Pucciniomycotina</taxon>
        <taxon>Pucciniomycetes</taxon>
        <taxon>Pucciniales</taxon>
        <taxon>Pucciniaceae</taxon>
        <taxon>Puccinia</taxon>
    </lineage>
</organism>
<evidence type="ECO:0000256" key="1">
    <source>
        <dbReference type="SAM" id="MobiDB-lite"/>
    </source>
</evidence>
<dbReference type="RefSeq" id="XP_053025890.1">
    <property type="nucleotide sequence ID" value="XM_053161921.1"/>
</dbReference>
<accession>A0ABY7D2V2</accession>
<evidence type="ECO:0000313" key="2">
    <source>
        <dbReference type="EMBL" id="WAQ90335.1"/>
    </source>
</evidence>
<dbReference type="EMBL" id="CP110432">
    <property type="protein sequence ID" value="WAQ90335.1"/>
    <property type="molecule type" value="Genomic_DNA"/>
</dbReference>
<sequence>MDIPKEPLLPDLNIRLEDPTLEPHSPVPSMQTPSLIAATNSENELAESITMPSTPEVVATSEARSSSNKRKWESDPLNPEVISISNAPASTSKNQEDAGSPRLVKEKIRSVAVIMQETLKSASPRRSQRLKSSGKDLEAQPSGDTLPIKNLSKPGELPTSEVLPEFFNVYDWNYVKSSSPGESNAEPEEGSLRGFLEFLNNKCKYPINQDEDRFFWIPRVKARVVLTKYQKLKFDFENLSPPQRAQTLRDITLKLSNEKLDLDKYPVFSNLHSKLEAGLKSQLRSDADPLVLGRITSIISHVKQLNKIATFLMITYLSLFKEHPSDHLNTELVMSLLSFLDGFWFDIINPEKSKSMLKDHPPLKNFWNKSLSY</sequence>
<feature type="compositionally biased region" description="Polar residues" evidence="1">
    <location>
        <begin position="28"/>
        <end position="43"/>
    </location>
</feature>
<dbReference type="GeneID" id="77802816"/>
<dbReference type="Proteomes" id="UP001164743">
    <property type="component" value="Chromosome 12A"/>
</dbReference>
<evidence type="ECO:0000313" key="3">
    <source>
        <dbReference type="Proteomes" id="UP001164743"/>
    </source>
</evidence>
<proteinExistence type="predicted"/>
<feature type="compositionally biased region" description="Polar residues" evidence="1">
    <location>
        <begin position="83"/>
        <end position="93"/>
    </location>
</feature>